<comment type="caution">
    <text evidence="1">The sequence shown here is derived from an EMBL/GenBank/DDBJ whole genome shotgun (WGS) entry which is preliminary data.</text>
</comment>
<reference evidence="1" key="1">
    <citation type="submission" date="2017-05" db="EMBL/GenBank/DDBJ databases">
        <authorList>
            <person name="Varghese N."/>
            <person name="Submissions S."/>
        </authorList>
    </citation>
    <scope>NUCLEOTIDE SEQUENCE</scope>
    <source>
        <strain evidence="1">LMG 28168</strain>
    </source>
</reference>
<organism evidence="1 2">
    <name type="scientific">Pseudomonas helmanticensis</name>
    <dbReference type="NCBI Taxonomy" id="1471381"/>
    <lineage>
        <taxon>Bacteria</taxon>
        <taxon>Pseudomonadati</taxon>
        <taxon>Pseudomonadota</taxon>
        <taxon>Gammaproteobacteria</taxon>
        <taxon>Pseudomonadales</taxon>
        <taxon>Pseudomonadaceae</taxon>
        <taxon>Pseudomonas</taxon>
    </lineage>
</organism>
<dbReference type="EMBL" id="FXUY01000001">
    <property type="protein sequence ID" value="SMQ22673.1"/>
    <property type="molecule type" value="Genomic_DNA"/>
</dbReference>
<proteinExistence type="predicted"/>
<evidence type="ECO:0000313" key="1">
    <source>
        <dbReference type="EMBL" id="SMQ22673.1"/>
    </source>
</evidence>
<evidence type="ECO:0000313" key="2">
    <source>
        <dbReference type="Proteomes" id="UP001158048"/>
    </source>
</evidence>
<keyword evidence="2" id="KW-1185">Reference proteome</keyword>
<protein>
    <submittedName>
        <fullName evidence="1">Methylated-DNA-[protein]-cysteine S-methyltransferase</fullName>
    </submittedName>
</protein>
<dbReference type="Proteomes" id="UP001158048">
    <property type="component" value="Unassembled WGS sequence"/>
</dbReference>
<name>A0ACD2U027_9PSED</name>
<gene>
    <name evidence="1" type="ORF">SAMN04488483_0488</name>
</gene>
<sequence length="171" mass="18289">MPYTFITLPSPVGELKLVANGARLVAILWENDKPNRVPLGPMSAAPDNPILLKTARQLEEYFAGTRDCFDLELDFAGTAFQKQVWAALLTIPFGQTRTYSQIAEQIGNPAAVRAVGAANGRNPISIVAPCHRVIGASGKLTGFAGGLEAKERLLVLEGGQWPGTTGRLEGF</sequence>
<accession>A0ACD2U027</accession>